<feature type="compositionally biased region" description="Low complexity" evidence="1">
    <location>
        <begin position="59"/>
        <end position="68"/>
    </location>
</feature>
<dbReference type="AlphaFoldDB" id="A0A915EGZ5"/>
<name>A0A915EGZ5_9BILA</name>
<feature type="region of interest" description="Disordered" evidence="1">
    <location>
        <begin position="1"/>
        <end position="155"/>
    </location>
</feature>
<dbReference type="Proteomes" id="UP000887574">
    <property type="component" value="Unplaced"/>
</dbReference>
<dbReference type="WBParaSite" id="jg5788">
    <property type="protein sequence ID" value="jg5788"/>
    <property type="gene ID" value="jg5788"/>
</dbReference>
<keyword evidence="2" id="KW-1185">Reference proteome</keyword>
<evidence type="ECO:0000313" key="2">
    <source>
        <dbReference type="Proteomes" id="UP000887574"/>
    </source>
</evidence>
<evidence type="ECO:0000256" key="1">
    <source>
        <dbReference type="SAM" id="MobiDB-lite"/>
    </source>
</evidence>
<feature type="compositionally biased region" description="Low complexity" evidence="1">
    <location>
        <begin position="96"/>
        <end position="106"/>
    </location>
</feature>
<feature type="compositionally biased region" description="Polar residues" evidence="1">
    <location>
        <begin position="69"/>
        <end position="95"/>
    </location>
</feature>
<organism evidence="2 3">
    <name type="scientific">Ditylenchus dipsaci</name>
    <dbReference type="NCBI Taxonomy" id="166011"/>
    <lineage>
        <taxon>Eukaryota</taxon>
        <taxon>Metazoa</taxon>
        <taxon>Ecdysozoa</taxon>
        <taxon>Nematoda</taxon>
        <taxon>Chromadorea</taxon>
        <taxon>Rhabditida</taxon>
        <taxon>Tylenchina</taxon>
        <taxon>Tylenchomorpha</taxon>
        <taxon>Sphaerularioidea</taxon>
        <taxon>Anguinidae</taxon>
        <taxon>Anguininae</taxon>
        <taxon>Ditylenchus</taxon>
    </lineage>
</organism>
<feature type="compositionally biased region" description="Basic and acidic residues" evidence="1">
    <location>
        <begin position="130"/>
        <end position="145"/>
    </location>
</feature>
<feature type="compositionally biased region" description="Polar residues" evidence="1">
    <location>
        <begin position="36"/>
        <end position="48"/>
    </location>
</feature>
<reference evidence="3" key="1">
    <citation type="submission" date="2022-11" db="UniProtKB">
        <authorList>
            <consortium name="WormBaseParasite"/>
        </authorList>
    </citation>
    <scope>IDENTIFICATION</scope>
</reference>
<evidence type="ECO:0000313" key="3">
    <source>
        <dbReference type="WBParaSite" id="jg5788"/>
    </source>
</evidence>
<protein>
    <submittedName>
        <fullName evidence="3">Uncharacterized protein</fullName>
    </submittedName>
</protein>
<proteinExistence type="predicted"/>
<sequence length="155" mass="16887">MTSNNHNFVFKKNFGKRLKPSEDTKGSIANGHKGVSTVSLSDNNTASPRPSEKSEKSASLRPKSASSSQPTQKSLNRDNSLATSINSGSSSKTVTSAQQQLSQLLSGEDAEERRPSKTTVSEEQLMGLHLPHDQETEDREKEMIKKILGPPRPVI</sequence>
<accession>A0A915EGZ5</accession>